<organism evidence="4 5">
    <name type="scientific">Oculimacula yallundae</name>
    <dbReference type="NCBI Taxonomy" id="86028"/>
    <lineage>
        <taxon>Eukaryota</taxon>
        <taxon>Fungi</taxon>
        <taxon>Dikarya</taxon>
        <taxon>Ascomycota</taxon>
        <taxon>Pezizomycotina</taxon>
        <taxon>Leotiomycetes</taxon>
        <taxon>Helotiales</taxon>
        <taxon>Ploettnerulaceae</taxon>
        <taxon>Oculimacula</taxon>
    </lineage>
</organism>
<accession>A0ABR4CTV9</accession>
<evidence type="ECO:0000256" key="2">
    <source>
        <dbReference type="SAM" id="Phobius"/>
    </source>
</evidence>
<dbReference type="InterPro" id="IPR001461">
    <property type="entry name" value="Aspartic_peptidase_A1"/>
</dbReference>
<dbReference type="CDD" id="cd05471">
    <property type="entry name" value="pepsin_like"/>
    <property type="match status" value="1"/>
</dbReference>
<dbReference type="Gene3D" id="2.40.70.10">
    <property type="entry name" value="Acid Proteases"/>
    <property type="match status" value="2"/>
</dbReference>
<gene>
    <name evidence="4" type="ORF">VTL71DRAFT_12146</name>
</gene>
<sequence>MRFFDALSPFAMASWRACLFFFLIRLFGSMQFSAAVPSSSSKTLQATTLPLIIPPSQFWDGNDGPWSSFFFGVGSPLQTVRVLISTASNQLLAVLPEGCHLDDPPDCADSRGGTFQSESSSTWNPNNVTAEELSFPGIGLNVSYGSETIALGYVGSGIPALEAQIVGGITSKDLFMGVFGVNPASTNLFSSDRPTQSYMTNLKNQKQIPSLSYGYTAGNKYRTNTSFASLILGGYDASLFVPNNLTFHINEQSSSELMVNVNAITISSREGGIRGLKSATFPALIDSTVPYLSLPIEICRQFEEAFGLTYDYDSELYLVDDALHTKLVQQAADVAFTLKNMTSAMDMNIILPYAAFDLVAKWPLVQNTTRYFPLKREFDNSQTILGRAFLQEAYLIADYERSQFSIHQMKWDSNADGDMRAILPLSGTTAATQKRRNFPTAVIVAICVGGALFPTVLVSCIIIVSQRRQKIRITETLTLKVNSSSRSLEGPMLPHSVITLKSERETREVQQTSPEISLTPLENTTKRVRAYEPGDAHELPARESVPGDVVGSPVEVMLQQTIDSILEQHYRERKEGGGSDS</sequence>
<evidence type="ECO:0000313" key="5">
    <source>
        <dbReference type="Proteomes" id="UP001595075"/>
    </source>
</evidence>
<name>A0ABR4CTV9_9HELO</name>
<dbReference type="Proteomes" id="UP001595075">
    <property type="component" value="Unassembled WGS sequence"/>
</dbReference>
<dbReference type="PROSITE" id="PS51767">
    <property type="entry name" value="PEPTIDASE_A1"/>
    <property type="match status" value="1"/>
</dbReference>
<comment type="caution">
    <text evidence="4">The sequence shown here is derived from an EMBL/GenBank/DDBJ whole genome shotgun (WGS) entry which is preliminary data.</text>
</comment>
<proteinExistence type="inferred from homology"/>
<dbReference type="Pfam" id="PF00026">
    <property type="entry name" value="Asp"/>
    <property type="match status" value="1"/>
</dbReference>
<dbReference type="PANTHER" id="PTHR47966">
    <property type="entry name" value="BETA-SITE APP-CLEAVING ENZYME, ISOFORM A-RELATED"/>
    <property type="match status" value="1"/>
</dbReference>
<dbReference type="InterPro" id="IPR034164">
    <property type="entry name" value="Pepsin-like_dom"/>
</dbReference>
<evidence type="ECO:0000259" key="3">
    <source>
        <dbReference type="PROSITE" id="PS51767"/>
    </source>
</evidence>
<evidence type="ECO:0000313" key="4">
    <source>
        <dbReference type="EMBL" id="KAL2072803.1"/>
    </source>
</evidence>
<dbReference type="SUPFAM" id="SSF50630">
    <property type="entry name" value="Acid proteases"/>
    <property type="match status" value="1"/>
</dbReference>
<protein>
    <recommendedName>
        <fullName evidence="3">Peptidase A1 domain-containing protein</fullName>
    </recommendedName>
</protein>
<feature type="transmembrane region" description="Helical" evidence="2">
    <location>
        <begin position="441"/>
        <end position="464"/>
    </location>
</feature>
<reference evidence="4 5" key="1">
    <citation type="journal article" date="2024" name="Commun. Biol.">
        <title>Comparative genomic analysis of thermophilic fungi reveals convergent evolutionary adaptations and gene losses.</title>
        <authorList>
            <person name="Steindorff A.S."/>
            <person name="Aguilar-Pontes M.V."/>
            <person name="Robinson A.J."/>
            <person name="Andreopoulos B."/>
            <person name="LaButti K."/>
            <person name="Kuo A."/>
            <person name="Mondo S."/>
            <person name="Riley R."/>
            <person name="Otillar R."/>
            <person name="Haridas S."/>
            <person name="Lipzen A."/>
            <person name="Grimwood J."/>
            <person name="Schmutz J."/>
            <person name="Clum A."/>
            <person name="Reid I.D."/>
            <person name="Moisan M.C."/>
            <person name="Butler G."/>
            <person name="Nguyen T.T.M."/>
            <person name="Dewar K."/>
            <person name="Conant G."/>
            <person name="Drula E."/>
            <person name="Henrissat B."/>
            <person name="Hansel C."/>
            <person name="Singer S."/>
            <person name="Hutchinson M.I."/>
            <person name="de Vries R.P."/>
            <person name="Natvig D.O."/>
            <person name="Powell A.J."/>
            <person name="Tsang A."/>
            <person name="Grigoriev I.V."/>
        </authorList>
    </citation>
    <scope>NUCLEOTIDE SEQUENCE [LARGE SCALE GENOMIC DNA]</scope>
    <source>
        <strain evidence="4 5">CBS 494.80</strain>
    </source>
</reference>
<keyword evidence="2" id="KW-0812">Transmembrane</keyword>
<keyword evidence="5" id="KW-1185">Reference proteome</keyword>
<feature type="domain" description="Peptidase A1" evidence="3">
    <location>
        <begin position="67"/>
        <end position="407"/>
    </location>
</feature>
<comment type="similarity">
    <text evidence="1">Belongs to the peptidase A1 family.</text>
</comment>
<keyword evidence="2" id="KW-0472">Membrane</keyword>
<dbReference type="EMBL" id="JAZHXI010000004">
    <property type="protein sequence ID" value="KAL2072803.1"/>
    <property type="molecule type" value="Genomic_DNA"/>
</dbReference>
<evidence type="ECO:0000256" key="1">
    <source>
        <dbReference type="ARBA" id="ARBA00007447"/>
    </source>
</evidence>
<dbReference type="PANTHER" id="PTHR47966:SF51">
    <property type="entry name" value="BETA-SITE APP-CLEAVING ENZYME, ISOFORM A-RELATED"/>
    <property type="match status" value="1"/>
</dbReference>
<keyword evidence="2" id="KW-1133">Transmembrane helix</keyword>
<dbReference type="InterPro" id="IPR033121">
    <property type="entry name" value="PEPTIDASE_A1"/>
</dbReference>
<dbReference type="InterPro" id="IPR021109">
    <property type="entry name" value="Peptidase_aspartic_dom_sf"/>
</dbReference>